<dbReference type="Proteomes" id="UP000253570">
    <property type="component" value="Unassembled WGS sequence"/>
</dbReference>
<gene>
    <name evidence="2" type="ORF">DBW71_02415</name>
</gene>
<protein>
    <submittedName>
        <fullName evidence="2">Uncharacterized protein</fullName>
    </submittedName>
</protein>
<dbReference type="Gene3D" id="6.10.250.1080">
    <property type="match status" value="1"/>
</dbReference>
<dbReference type="EMBL" id="QOQD01000004">
    <property type="protein sequence ID" value="RCL73944.1"/>
    <property type="molecule type" value="Genomic_DNA"/>
</dbReference>
<evidence type="ECO:0000313" key="3">
    <source>
        <dbReference type="Proteomes" id="UP000253570"/>
    </source>
</evidence>
<feature type="coiled-coil region" evidence="1">
    <location>
        <begin position="54"/>
        <end position="88"/>
    </location>
</feature>
<proteinExistence type="predicted"/>
<dbReference type="AlphaFoldDB" id="A0A368DQL5"/>
<comment type="caution">
    <text evidence="2">The sequence shown here is derived from an EMBL/GenBank/DDBJ whole genome shotgun (WGS) entry which is preliminary data.</text>
</comment>
<reference evidence="2 3" key="1">
    <citation type="journal article" date="2018" name="Microbiome">
        <title>Fine metagenomic profile of the Mediterranean stratified and mixed water columns revealed by assembly and recruitment.</title>
        <authorList>
            <person name="Haro-Moreno J.M."/>
            <person name="Lopez-Perez M."/>
            <person name="De La Torre J.R."/>
            <person name="Picazo A."/>
            <person name="Camacho A."/>
            <person name="Rodriguez-Valera F."/>
        </authorList>
    </citation>
    <scope>NUCLEOTIDE SEQUENCE [LARGE SCALE GENOMIC DNA]</scope>
    <source>
        <strain evidence="2">MED-G57</strain>
    </source>
</reference>
<evidence type="ECO:0000256" key="1">
    <source>
        <dbReference type="SAM" id="Coils"/>
    </source>
</evidence>
<sequence>MSGQNLKTEQDVHIQNLDDVNPRLGKAMMDLHSAINNLDQQNKQSGSSHNKEGMLELAREKEELFKKIQTLKEKNSKLENANRQVQSKISGMISTYNQFLEKIS</sequence>
<evidence type="ECO:0000313" key="2">
    <source>
        <dbReference type="EMBL" id="RCL73944.1"/>
    </source>
</evidence>
<name>A0A368DQL5_9PROT</name>
<accession>A0A368DQL5</accession>
<keyword evidence="1" id="KW-0175">Coiled coil</keyword>
<organism evidence="2 3">
    <name type="scientific">PS1 clade bacterium</name>
    <dbReference type="NCBI Taxonomy" id="2175152"/>
    <lineage>
        <taxon>Bacteria</taxon>
        <taxon>Pseudomonadati</taxon>
        <taxon>Pseudomonadota</taxon>
        <taxon>Alphaproteobacteria</taxon>
        <taxon>PS1 clade</taxon>
    </lineage>
</organism>